<dbReference type="InterPro" id="IPR033305">
    <property type="entry name" value="Hydin-like"/>
</dbReference>
<dbReference type="PANTHER" id="PTHR23053:SF0">
    <property type="entry name" value="HYDROCEPHALUS-INDUCING PROTEIN HOMOLOG"/>
    <property type="match status" value="1"/>
</dbReference>
<dbReference type="PROSITE" id="PS50202">
    <property type="entry name" value="MSP"/>
    <property type="match status" value="1"/>
</dbReference>
<evidence type="ECO:0000313" key="8">
    <source>
        <dbReference type="EMBL" id="KAG9474758.1"/>
    </source>
</evidence>
<feature type="region of interest" description="Disordered" evidence="6">
    <location>
        <begin position="3646"/>
        <end position="3672"/>
    </location>
</feature>
<evidence type="ECO:0000256" key="6">
    <source>
        <dbReference type="SAM" id="MobiDB-lite"/>
    </source>
</evidence>
<feature type="region of interest" description="Disordered" evidence="6">
    <location>
        <begin position="2473"/>
        <end position="2538"/>
    </location>
</feature>
<dbReference type="CDD" id="cd22249">
    <property type="entry name" value="UDM1_RNF168_RNF169-like"/>
    <property type="match status" value="1"/>
</dbReference>
<keyword evidence="9" id="KW-1185">Reference proteome</keyword>
<keyword evidence="4" id="KW-0969">Cilium</keyword>
<name>A0A8J6ERX5_ELECQ</name>
<dbReference type="Gene3D" id="3.40.50.300">
    <property type="entry name" value="P-loop containing nucleotide triphosphate hydrolases"/>
    <property type="match status" value="1"/>
</dbReference>
<comment type="subcellular location">
    <subcellularLocation>
        <location evidence="1">Cell projection</location>
        <location evidence="1">Cilium</location>
    </subcellularLocation>
    <subcellularLocation>
        <location evidence="2">Cytoplasm</location>
    </subcellularLocation>
</comment>
<keyword evidence="3" id="KW-0963">Cytoplasm</keyword>
<feature type="compositionally biased region" description="Basic and acidic residues" evidence="6">
    <location>
        <begin position="2165"/>
        <end position="2174"/>
    </location>
</feature>
<feature type="region of interest" description="Disordered" evidence="6">
    <location>
        <begin position="3030"/>
        <end position="3065"/>
    </location>
</feature>
<evidence type="ECO:0000259" key="7">
    <source>
        <dbReference type="PROSITE" id="PS50202"/>
    </source>
</evidence>
<dbReference type="Gene3D" id="2.60.40.10">
    <property type="entry name" value="Immunoglobulins"/>
    <property type="match status" value="23"/>
</dbReference>
<feature type="compositionally biased region" description="Basic and acidic residues" evidence="6">
    <location>
        <begin position="2487"/>
        <end position="2498"/>
    </location>
</feature>
<comment type="caution">
    <text evidence="8">The sequence shown here is derived from an EMBL/GenBank/DDBJ whole genome shotgun (WGS) entry which is preliminary data.</text>
</comment>
<dbReference type="InterPro" id="IPR000535">
    <property type="entry name" value="MSP_dom"/>
</dbReference>
<evidence type="ECO:0000256" key="1">
    <source>
        <dbReference type="ARBA" id="ARBA00004138"/>
    </source>
</evidence>
<feature type="compositionally biased region" description="Polar residues" evidence="6">
    <location>
        <begin position="2506"/>
        <end position="2515"/>
    </location>
</feature>
<accession>A0A8J6ERX5</accession>
<dbReference type="GO" id="GO:0003341">
    <property type="term" value="P:cilium movement"/>
    <property type="evidence" value="ECO:0007669"/>
    <property type="project" value="TreeGrafter"/>
</dbReference>
<dbReference type="PANTHER" id="PTHR23053">
    <property type="entry name" value="DLEC1 DELETED IN LUNG AND ESOPHAGEAL CANCER 1"/>
    <property type="match status" value="1"/>
</dbReference>
<feature type="domain" description="MSP" evidence="7">
    <location>
        <begin position="3881"/>
        <end position="4009"/>
    </location>
</feature>
<dbReference type="InterPro" id="IPR053879">
    <property type="entry name" value="HYDIN_VesB_CFA65-like_Ig"/>
</dbReference>
<dbReference type="InterPro" id="IPR033768">
    <property type="entry name" value="Hydin_ADK"/>
</dbReference>
<feature type="compositionally biased region" description="Polar residues" evidence="6">
    <location>
        <begin position="2193"/>
        <end position="2209"/>
    </location>
</feature>
<dbReference type="InterPro" id="IPR027417">
    <property type="entry name" value="P-loop_NTPase"/>
</dbReference>
<evidence type="ECO:0000313" key="9">
    <source>
        <dbReference type="Proteomes" id="UP000770717"/>
    </source>
</evidence>
<feature type="compositionally biased region" description="Basic and acidic residues" evidence="6">
    <location>
        <begin position="1742"/>
        <end position="1756"/>
    </location>
</feature>
<evidence type="ECO:0000256" key="5">
    <source>
        <dbReference type="ARBA" id="ARBA00023273"/>
    </source>
</evidence>
<dbReference type="GO" id="GO:0005930">
    <property type="term" value="C:axoneme"/>
    <property type="evidence" value="ECO:0007669"/>
    <property type="project" value="TreeGrafter"/>
</dbReference>
<dbReference type="Pfam" id="PF22544">
    <property type="entry name" value="HYDIN_VesB_CFA65-like_Ig"/>
    <property type="match status" value="5"/>
</dbReference>
<sequence>MPSSTQSKVQAPCNPKLTRHEEAANTMTLTPSAFLREMSFTTEQRLANTTEMHPPRIIQMLDMSETTHQKFSSVDIEQVLFQPFPSEIVFQNYVPCKTYKVPLVLRNKDKVPRLVKVTQDSSPYFEVISPNDVCHKVAPGMASTFQVLFTPEENKDYFHELICITEREKFVVPIRAIGARAMLDFPDQLCFSVCPVKYNTQKTLLVRNIGNREARFQLLTQRPFCVEPVSGTLDVGNSMQVVLEFQPLEVGDHTQELLIHYDTDEDVGVCLYGAAADVNVRLDKSSLTIQKTFLSLANQRTFTIHNRSDIIAHFQWKEFASQQEEECKKQSSRGAAHCCVMWTHKRGYTDLCLDTEIVMLHLRNAAVGECAAVRAPSVSVPSVRVPSMNVPPVSLPSMNVPSVSVPSMNVPSVHVPSINVPSVSVPSMNVPSVRVPSINVPSEGDVWPNSSVEVTVLFRPQAAKIYQQTVYCDITGREARLPLRIRGEGLGPKLHFNFDELDIGKVFVGSTHNYEVILTNQGAIDGIFSLAPLTSALASCFTFSPSEGIILPDGHQAIQISLCCSVLGEFKEDFHFIVDGAPADVTVTVRGCIIGPTFHFSVPALHFGDVSFGFPQTLSCSLNNTSLVPMSFRLWVPGDGSGDLSVTTHTHIIEDRAASWKRQQNGDWRLREFTITPSKGTVRSHGLLDIKVTLCSNSLKNYELALVVDVDGVGEEVLALPIAARCMVPPLFVENIAITYNRCFLHFPYKRTVTLRNPSSLQGCYVFLPQESNSTSGILYDCPKPRGIIEAHGSVDVPIVLRAQRSGQLSAKAYIAVYGSTQPPLEVCLLCIGEGPVVHVDPSEVDFGDIPVLSDVSRRIRLSNQSLISAPFQASMTRKRSLWRVEPCSGEVPPEGEVHLTLVAHLDDTVACKDTVQLVITNSNTHLIPVHATGTGTTIVTDRTFAPVLNLGAHFSAGLCRYNFTMTNHGRRTHQLYWMTEGFSQVRKKQQLPSLKPGPSQPEPQGPVFRLLPSRMELAPGQSIDVVLEGSSTTPKLVKERLLGQAIIGKQSGKKKILTADIICEFIAPVLQLSKQSLQFYVEKQPKEELKERHESVILRNVSSLPLTLLLSVKPPFSFCHTEIVHEDEQNSLRLDTSEEAELTIRFDPTFIDDLQSRVLEEVVSIRYAEHPHVDHISLRAEVHFPNLHFPDTKVHFGCILNDTESTRELEVTNCSPLPVQYHWSFVMVFDILPQFGTLQPGESQIVSFTFYGHTDISAGAKAVCDVYGGPTYEISLYGEASLVSYNLSTRDIDCGVQVFDQVAEAHIVLRNTGKVSFPFTVLNERPQSPQCPSRGELRVQPLSGLIPAGGEETLNISYFPGVPETFQRFIHLQVAHMEEEVIALRGEGVFPRISLDLPHNLTEYLLDFGYVIIGEVRSHVIKVTNTGHFPVSFRAERSGLAGSGFIVELDRVKNLPCCQTEIFQVMFDPLAANLSLGAVDAIMHIQVSGGPRFSVRLQALVTMPSLCVSDERVEFSPVQCGHCQIRTVQLCNQLPVPCEWSVMSQEAEVKMDKHLPMYLRKKLRQEAKPKAAIFEIIPAHDLLLPGQKKNVEIKFTPQEEKLYSQRLVLQVAQSSQRVLILVQGQGLEPCLEFTPSVLELRPVLPFSPGDDAEVLVRNPCRFPIEFYSLEMDKQYVEEEKILQMLKGYDAQNTLLLPLRSPGEKLPPEILDYYEKRRLQEEEARRCGTQVTAADGVEEADKEAVSDMHERAEHPPAQRILSPASYGKGRSSIGEAEEDKGAVTGEKAGSDDGKGQGVGELESNPVSAAIARYMGIDTSSDGQAARNRRGITIIVHGAPLTGKSSAAVALAQYYSAACLSIDAVILEAISDGTSQAGLKARQLCAKAALSQALRESDETASQMVDAPGAQPGLSMEALARHTSEGGQAAEPRVAPQSVISRGNRGSLPAAKGKPESQQISGYKQQHLSEQPASQSGSSPLPGPTQQRLSVSASVGGELGLMSCVLPEELLLEILSDRLQLNDCFRGVVFDGLNTLFAHNMSSALHILLKALNNRRHIYLINLRQDYATMKARENACKQQEEQEQLKIQALEKISMEEMDEEEYDQLPAEEKARIDGLRLRALKERKKREQEEKLAREEQERKLQEELLKQREEEELKRKSKRGKSRDSDKDGKKSQTGSKQAPGLLAVKSEQRSGSGTERKVSLNQSDSVLCEGDEGRKKKNRELLQHVSAEEDPDKDSASESEKQLVRRFKIYESSQKEILHILTFWDRIQGVLVPSSTVEDGQHEGEDQAPERQAPSGKKHRKDRERQERLEREKAEKERAEKERAEKERVEECLDKLRTTEDERVYKGPEKEGQEIREAELKMDVGVPLYDLQVSGDPNSSEKILKSGFLPSVDEVLEGLGLSLNGPPIPPPYLFSVITFPERRTLLTSPETFGHFTLLAASHDDPNVITEDKKDSEPESEPALTIAMLKEEQLTPTKSHSKKDKAVDTGRESQKEKRRSTSLRKTQQNVESHSPLPGARTPVSDMDHSSVTGEGLPEKLPRLGIFRWVVPAGGEVTLRIHFHSNHTGSFDQTLNFEIVGTRRRYQLYCRGVCIFPTISKDPKVVFPHRKKEIQSDEIVHKKFILRSGTFDFGPLLCGKSREKYKAGQYPENMETLTICNVSPLESEVLFCFQYDMKAATFILDPPTMSLKPTEKQELSIWAYPTAPGLFEDNIVCCIKDNPEPVIFHVSCRGVRPELELDRKQVHFEKMLLHRKNTKTVFLRNSTFLPAAWRLTGLENLGDDFSVSQDQGIVAPRSEYGLQLHFKAVKASNIKKFIRLEVSDVENILGIVQLENIHVFAESYDVALDISFPKGTDGGLDFGVVKVLEESKHTLSLKNKGKYEIGFSFSLEVPVPGMPDLNSIFTILPQKGTLSPNERATPVQIVFQAKKEVQIMDKPILKCQVIEPNLSDAGETIASIPIRISVSSAFAKYHLSPSSDINFGAIVMGSRKLCSFTLENCGLLEFRYNISKMIREVMIQPAKKGLAPGMKRYRSREGSGSSRSVALGKTKRADSQLRDGSTSGQARFTLGMFTVSPGFGSLPPGGQQIISVECFADQLGKSEEFLALDISDRPPDDQPNGIPFHLISEVCTPGFVTDDIASIFEEHRIVGDARVLQCLPPLQSGGIYLQEEKRFLFLNVLVGQTSVARFKVINSGKVPCDVALTIKLLSTKSVSRSSDIFEVWPSRMSIPSHSHSYASVSFTPQSMQTYQGSFEATVEGITSALSKYRNLTFDIVGEGNLPRITVLRPALRNKHGNPVLLFQRLLIGQSQQLLLVLKNEGSVPAQLNIDLPEDGQAFCLKPKPNTHCIYPAWLETGHLEQSETGRHAHTASLNLCPGETAEFVVAFCPPEPQRYDGALILSVLDNPYEKSCVQLVGEGYKEDLTLDNIHSPGELVTPDGQLEDDVVEAARIEHVVFGDCHIGHRYQVTFTMTNRSQTDAMRFEWPSEPPLEFSPQVGHIHAGCAKDVTVTMKSDVAVTLNKFQVKCKVSRISFLRPLDQVSDWDDRMRTVSWVDSGKGMAGKHPKKKVIETDPEPAHLILDEEAREVELLITATVEYARYTAKCEHVHFKDTLLYQTRVYKFVMQNTGTVQLQFLWQVQMEGQRKPGATDTGESPGSARSSSTNSRPSSVLESVSSLLPLGVEASPFSVQPHSGVIPAGEKREFLIKFSPTQVGEFEGRLICSIPNTSPGEQQPVMPVTGRSLLPYCHFQLEDSDYISSGRRNPELCGPRGAPSGTTLDPNTRVVEFTSVGVRTKTSRTFSIVNPTCGPYSFLWTCEDHPSLQTPAAFRCLNNQGVIQAEKKIEVGFDFVPQVLDITESFWTFSLPEQHISVPFLLVGRALEPSVLLDRSHLNFRSLLIGQEVQESIYIINNEDKTFSFTIRDSSRFSEGCSHSLTVQPMEGMVPPRSRVPICVHFKPSTVGEMNFNLICDVKTKAEPLYLNVKADGYSTQVSVQCQDDMGTVMPLSAQEPTELDLSQVDINDSTTLQFNIMNNGHFSFNYSCILSLPWELQEFLSISPSSGRVDPGQQTQTRLTFNPTKKCTVKDALLTLQIENGPLIRCPLRGSAVHPGLHFSFKEHNFGQCFIYQAGMLPVREILVITNKDNRPVSIDCLYNNTANMELQFCADILSPGAKMEVPITFYPRAAILYQETVVFQMNGHSKQLIKLQGHGIEMKVEVSDPKYKIINFGAVNIGQTVRRVIPIMNRSLAPVRCTLHWSPSVPALQEPKVLRLSPRSEISLPAHTGLCKLEMQFTPGTRIAPFSEEVVNFQCQVRSKQTQIISLSNKTNQTWHLRPVIDREHWDGVEVITVEAHQQNKPYEITYHPLTMSAEGKKHQGSIFFPLPDGTGLIYLLQGQAEPPKSSGTVIREVPCKTPYTELLPVNNWLRKTQRFHAIIEVLKPERLDSSTTIKGLDYVEVPGGANRDYKLNFHSHKEGTFSTKVTFRNETTQEYMFYYVTFKATPPGIISTIELVTPVRQSTAATLRVENPLSVPITFTTDCKVPEINLPPQITVPAQSEGTLMFEYQPLKTGESTGRLTLQSHELGLFQYDLLLKATSAVSEKPLYFRTTLGSSQTLSARFMNFTRQKTEYSCKVDNSDFYVDKMVMAAPGSQGGSEVSVEVTFEPVQLGESRAVLHISSPLGGEYTVPVFGSAMPPKPQGPLQIRAGSSISIPFKNIFLQTTTFSFQTDPAVFVVKPSDPVRSKKTHHISVSYEAPRGDRKNPVTGRLVVSCPRAAGVAQGIYWVYYLKGVLPDK</sequence>
<feature type="region of interest" description="Disordered" evidence="6">
    <location>
        <begin position="2279"/>
        <end position="2333"/>
    </location>
</feature>
<feature type="compositionally biased region" description="Basic and acidic residues" evidence="6">
    <location>
        <begin position="2307"/>
        <end position="2333"/>
    </location>
</feature>
<feature type="region of interest" description="Disordered" evidence="6">
    <location>
        <begin position="1724"/>
        <end position="1801"/>
    </location>
</feature>
<feature type="region of interest" description="Disordered" evidence="6">
    <location>
        <begin position="2149"/>
        <end position="2245"/>
    </location>
</feature>
<evidence type="ECO:0000256" key="3">
    <source>
        <dbReference type="ARBA" id="ARBA00022490"/>
    </source>
</evidence>
<dbReference type="Proteomes" id="UP000770717">
    <property type="component" value="Unassembled WGS sequence"/>
</dbReference>
<organism evidence="8 9">
    <name type="scientific">Eleutherodactylus coqui</name>
    <name type="common">Puerto Rican coqui</name>
    <dbReference type="NCBI Taxonomy" id="57060"/>
    <lineage>
        <taxon>Eukaryota</taxon>
        <taxon>Metazoa</taxon>
        <taxon>Chordata</taxon>
        <taxon>Craniata</taxon>
        <taxon>Vertebrata</taxon>
        <taxon>Euteleostomi</taxon>
        <taxon>Amphibia</taxon>
        <taxon>Batrachia</taxon>
        <taxon>Anura</taxon>
        <taxon>Neobatrachia</taxon>
        <taxon>Hyloidea</taxon>
        <taxon>Eleutherodactylidae</taxon>
        <taxon>Eleutherodactylinae</taxon>
        <taxon>Eleutherodactylus</taxon>
        <taxon>Eleutherodactylus</taxon>
    </lineage>
</organism>
<evidence type="ECO:0000256" key="2">
    <source>
        <dbReference type="ARBA" id="ARBA00004496"/>
    </source>
</evidence>
<feature type="compositionally biased region" description="Basic and acidic residues" evidence="6">
    <location>
        <begin position="2215"/>
        <end position="2226"/>
    </location>
</feature>
<feature type="compositionally biased region" description="Low complexity" evidence="6">
    <location>
        <begin position="3657"/>
        <end position="3672"/>
    </location>
</feature>
<dbReference type="Pfam" id="PF17213">
    <property type="entry name" value="Hydin_ADK"/>
    <property type="match status" value="1"/>
</dbReference>
<protein>
    <recommendedName>
        <fullName evidence="7">MSP domain-containing protein</fullName>
    </recommendedName>
</protein>
<evidence type="ECO:0000256" key="4">
    <source>
        <dbReference type="ARBA" id="ARBA00023069"/>
    </source>
</evidence>
<feature type="compositionally biased region" description="Basic and acidic residues" evidence="6">
    <location>
        <begin position="2283"/>
        <end position="2293"/>
    </location>
</feature>
<feature type="region of interest" description="Disordered" evidence="6">
    <location>
        <begin position="1921"/>
        <end position="1989"/>
    </location>
</feature>
<proteinExistence type="predicted"/>
<dbReference type="EMBL" id="WNTK01000012">
    <property type="protein sequence ID" value="KAG9474758.1"/>
    <property type="molecule type" value="Genomic_DNA"/>
</dbReference>
<feature type="compositionally biased region" description="Polar residues" evidence="6">
    <location>
        <begin position="1955"/>
        <end position="1989"/>
    </location>
</feature>
<dbReference type="InterPro" id="IPR013783">
    <property type="entry name" value="Ig-like_fold"/>
</dbReference>
<dbReference type="OrthoDB" id="442692at2759"/>
<dbReference type="GO" id="GO:1904158">
    <property type="term" value="P:axonemal central apparatus assembly"/>
    <property type="evidence" value="ECO:0007669"/>
    <property type="project" value="TreeGrafter"/>
</dbReference>
<reference evidence="8" key="1">
    <citation type="thesis" date="2020" institute="ProQuest LLC" country="789 East Eisenhower Parkway, Ann Arbor, MI, USA">
        <title>Comparative Genomics and Chromosome Evolution.</title>
        <authorList>
            <person name="Mudd A.B."/>
        </authorList>
    </citation>
    <scope>NUCLEOTIDE SEQUENCE</scope>
    <source>
        <strain evidence="8">HN-11 Male</strain>
        <tissue evidence="8">Kidney and liver</tissue>
    </source>
</reference>
<gene>
    <name evidence="8" type="ORF">GDO78_003298</name>
</gene>
<keyword evidence="5" id="KW-0966">Cell projection</keyword>